<dbReference type="PANTHER" id="PTHR13847">
    <property type="entry name" value="SARCOSINE DEHYDROGENASE-RELATED"/>
    <property type="match status" value="1"/>
</dbReference>
<dbReference type="GO" id="GO:0016491">
    <property type="term" value="F:oxidoreductase activity"/>
    <property type="evidence" value="ECO:0007669"/>
    <property type="project" value="UniProtKB-KW"/>
</dbReference>
<dbReference type="EMBL" id="RCTF01000001">
    <property type="protein sequence ID" value="RLP81533.1"/>
    <property type="molecule type" value="Genomic_DNA"/>
</dbReference>
<dbReference type="Pfam" id="PF01266">
    <property type="entry name" value="DAO"/>
    <property type="match status" value="1"/>
</dbReference>
<evidence type="ECO:0000256" key="1">
    <source>
        <dbReference type="ARBA" id="ARBA00023002"/>
    </source>
</evidence>
<name>A0A3L7AM13_9HYPH</name>
<dbReference type="PRINTS" id="PR00420">
    <property type="entry name" value="RNGMNOXGNASE"/>
</dbReference>
<evidence type="ECO:0000259" key="2">
    <source>
        <dbReference type="Pfam" id="PF01266"/>
    </source>
</evidence>
<feature type="domain" description="FAD dependent oxidoreductase" evidence="2">
    <location>
        <begin position="38"/>
        <end position="389"/>
    </location>
</feature>
<organism evidence="3 4">
    <name type="scientific">Xanthobacter tagetidis</name>
    <dbReference type="NCBI Taxonomy" id="60216"/>
    <lineage>
        <taxon>Bacteria</taxon>
        <taxon>Pseudomonadati</taxon>
        <taxon>Pseudomonadota</taxon>
        <taxon>Alphaproteobacteria</taxon>
        <taxon>Hyphomicrobiales</taxon>
        <taxon>Xanthobacteraceae</taxon>
        <taxon>Xanthobacter</taxon>
    </lineage>
</organism>
<dbReference type="AlphaFoldDB" id="A0A3L7AM13"/>
<evidence type="ECO:0000313" key="4">
    <source>
        <dbReference type="Proteomes" id="UP000269692"/>
    </source>
</evidence>
<dbReference type="RefSeq" id="WP_121621348.1">
    <property type="nucleotide sequence ID" value="NZ_JACIIW010000004.1"/>
</dbReference>
<evidence type="ECO:0000313" key="3">
    <source>
        <dbReference type="EMBL" id="RLP81533.1"/>
    </source>
</evidence>
<protein>
    <submittedName>
        <fullName evidence="3">FAD-binding oxidoreductase</fullName>
    </submittedName>
</protein>
<sequence>MHRTAAPLSPSGHARSWYAATAISHPAHMPLKGAARADVCIVGGGYTGLSAALHLAEAGYDVVLLEAARVGSGASGRNGGQIHSGQRRDQLFLEAQVGKDDARKLWELAEEAKSLLKVLVARHAINCDLKDGLILADHKPHYVAESHAYARHLRQAYGYDAVRELDREEIGYLVRSPLYYGGILDQKGGHLHPLNFALGLAHAAEAAGARIHECTRVTGFQDGARVSVTTDQGGTVEADFLLECGDGLQDGLDRRVDGHVMPICNYIVATAPLDEMGRELLANDAAVADSRFVVNYFRLSRDGRLLFGGGESYRRALRADIPGFVRPYMLKVFPQLKDVGIDYGWGGVLGITMSRLPFVRKLSDKVLVASGYSGQGVMLAPLFGKILAEAVRGQQERLDILSRLPVPPFPGGTMMRYPLLVAGLSYYALRDRL</sequence>
<proteinExistence type="predicted"/>
<dbReference type="Gene3D" id="3.50.50.60">
    <property type="entry name" value="FAD/NAD(P)-binding domain"/>
    <property type="match status" value="1"/>
</dbReference>
<dbReference type="OrthoDB" id="9806601at2"/>
<dbReference type="InterPro" id="IPR006076">
    <property type="entry name" value="FAD-dep_OxRdtase"/>
</dbReference>
<accession>A0A3L7AM13</accession>
<gene>
    <name evidence="3" type="ORF">D9R14_00540</name>
</gene>
<dbReference type="InterPro" id="IPR036188">
    <property type="entry name" value="FAD/NAD-bd_sf"/>
</dbReference>
<keyword evidence="1" id="KW-0560">Oxidoreductase</keyword>
<comment type="caution">
    <text evidence="3">The sequence shown here is derived from an EMBL/GenBank/DDBJ whole genome shotgun (WGS) entry which is preliminary data.</text>
</comment>
<keyword evidence="4" id="KW-1185">Reference proteome</keyword>
<dbReference type="PANTHER" id="PTHR13847:SF281">
    <property type="entry name" value="FAD DEPENDENT OXIDOREDUCTASE DOMAIN-CONTAINING PROTEIN"/>
    <property type="match status" value="1"/>
</dbReference>
<reference evidence="3 4" key="1">
    <citation type="submission" date="2018-10" db="EMBL/GenBank/DDBJ databases">
        <title>Xanthobacter tagetidis genome sequencing and assembly.</title>
        <authorList>
            <person name="Maclea K.S."/>
            <person name="Goen A.E."/>
            <person name="Fatima S.A."/>
        </authorList>
    </citation>
    <scope>NUCLEOTIDE SEQUENCE [LARGE SCALE GENOMIC DNA]</scope>
    <source>
        <strain evidence="3 4">ATCC 700314</strain>
    </source>
</reference>
<dbReference type="GO" id="GO:0005737">
    <property type="term" value="C:cytoplasm"/>
    <property type="evidence" value="ECO:0007669"/>
    <property type="project" value="TreeGrafter"/>
</dbReference>
<dbReference type="SUPFAM" id="SSF51905">
    <property type="entry name" value="FAD/NAD(P)-binding domain"/>
    <property type="match status" value="1"/>
</dbReference>
<dbReference type="Proteomes" id="UP000269692">
    <property type="component" value="Unassembled WGS sequence"/>
</dbReference>
<dbReference type="Gene3D" id="3.30.9.10">
    <property type="entry name" value="D-Amino Acid Oxidase, subunit A, domain 2"/>
    <property type="match status" value="1"/>
</dbReference>